<reference evidence="4" key="3">
    <citation type="submission" date="2020-12" db="UniProtKB">
        <authorList>
            <consortium name="EnsemblPlants"/>
        </authorList>
    </citation>
    <scope>IDENTIFICATION</scope>
</reference>
<evidence type="ECO:0000259" key="3">
    <source>
        <dbReference type="PROSITE" id="PS50222"/>
    </source>
</evidence>
<dbReference type="Gene3D" id="1.10.238.10">
    <property type="entry name" value="EF-hand"/>
    <property type="match status" value="1"/>
</dbReference>
<dbReference type="GO" id="GO:0005509">
    <property type="term" value="F:calcium ion binding"/>
    <property type="evidence" value="ECO:0007669"/>
    <property type="project" value="InterPro"/>
</dbReference>
<dbReference type="Gramene" id="Pp3c6_22110V3.5">
    <property type="protein sequence ID" value="Pp3c6_22110V3.5"/>
    <property type="gene ID" value="Pp3c6_22110"/>
</dbReference>
<dbReference type="InterPro" id="IPR002048">
    <property type="entry name" value="EF_hand_dom"/>
</dbReference>
<evidence type="ECO:0000313" key="4">
    <source>
        <dbReference type="EnsemblPlants" id="Pp3c6_22110V3.5"/>
    </source>
</evidence>
<gene>
    <name evidence="4" type="primary">LOC112283609</name>
</gene>
<organism evidence="4 5">
    <name type="scientific">Physcomitrium patens</name>
    <name type="common">Spreading-leaved earth moss</name>
    <name type="synonym">Physcomitrella patens</name>
    <dbReference type="NCBI Taxonomy" id="3218"/>
    <lineage>
        <taxon>Eukaryota</taxon>
        <taxon>Viridiplantae</taxon>
        <taxon>Streptophyta</taxon>
        <taxon>Embryophyta</taxon>
        <taxon>Bryophyta</taxon>
        <taxon>Bryophytina</taxon>
        <taxon>Bryopsida</taxon>
        <taxon>Funariidae</taxon>
        <taxon>Funariales</taxon>
        <taxon>Funariaceae</taxon>
        <taxon>Physcomitrium</taxon>
    </lineage>
</organism>
<sequence>MGLIQSQERRGQLTKIERRMVQAMAERAQKVNVTLKTFNTFILKFPKIDASFEAVREVFNKADKNGDGSLDMEELKQCLQELQVEYSDQEIEEFHHESDMDASHGIQFKEFIVVLALIYLLGRPTHTGVVSFLVIILLFYLRLFSFLFFLNTAEIYMFTS</sequence>
<reference evidence="4 5" key="2">
    <citation type="journal article" date="2018" name="Plant J.">
        <title>The Physcomitrella patens chromosome-scale assembly reveals moss genome structure and evolution.</title>
        <authorList>
            <person name="Lang D."/>
            <person name="Ullrich K.K."/>
            <person name="Murat F."/>
            <person name="Fuchs J."/>
            <person name="Jenkins J."/>
            <person name="Haas F.B."/>
            <person name="Piednoel M."/>
            <person name="Gundlach H."/>
            <person name="Van Bel M."/>
            <person name="Meyberg R."/>
            <person name="Vives C."/>
            <person name="Morata J."/>
            <person name="Symeonidi A."/>
            <person name="Hiss M."/>
            <person name="Muchero W."/>
            <person name="Kamisugi Y."/>
            <person name="Saleh O."/>
            <person name="Blanc G."/>
            <person name="Decker E.L."/>
            <person name="van Gessel N."/>
            <person name="Grimwood J."/>
            <person name="Hayes R.D."/>
            <person name="Graham S.W."/>
            <person name="Gunter L.E."/>
            <person name="McDaniel S.F."/>
            <person name="Hoernstein S.N.W."/>
            <person name="Larsson A."/>
            <person name="Li F.W."/>
            <person name="Perroud P.F."/>
            <person name="Phillips J."/>
            <person name="Ranjan P."/>
            <person name="Rokshar D.S."/>
            <person name="Rothfels C.J."/>
            <person name="Schneider L."/>
            <person name="Shu S."/>
            <person name="Stevenson D.W."/>
            <person name="Thummler F."/>
            <person name="Tillich M."/>
            <person name="Villarreal Aguilar J.C."/>
            <person name="Widiez T."/>
            <person name="Wong G.K."/>
            <person name="Wymore A."/>
            <person name="Zhang Y."/>
            <person name="Zimmer A.D."/>
            <person name="Quatrano R.S."/>
            <person name="Mayer K.F.X."/>
            <person name="Goodstein D."/>
            <person name="Casacuberta J.M."/>
            <person name="Vandepoele K."/>
            <person name="Reski R."/>
            <person name="Cuming A.C."/>
            <person name="Tuskan G.A."/>
            <person name="Maumus F."/>
            <person name="Salse J."/>
            <person name="Schmutz J."/>
            <person name="Rensing S.A."/>
        </authorList>
    </citation>
    <scope>NUCLEOTIDE SEQUENCE [LARGE SCALE GENOMIC DNA]</scope>
    <source>
        <strain evidence="4 5">cv. Gransden 2004</strain>
    </source>
</reference>
<protein>
    <recommendedName>
        <fullName evidence="3">EF-hand domain-containing protein</fullName>
    </recommendedName>
</protein>
<name>A0A7I4DZV8_PHYPA</name>
<feature type="transmembrane region" description="Helical" evidence="2">
    <location>
        <begin position="128"/>
        <end position="150"/>
    </location>
</feature>
<evidence type="ECO:0000313" key="5">
    <source>
        <dbReference type="Proteomes" id="UP000006727"/>
    </source>
</evidence>
<evidence type="ECO:0000256" key="2">
    <source>
        <dbReference type="SAM" id="Phobius"/>
    </source>
</evidence>
<dbReference type="InterPro" id="IPR018247">
    <property type="entry name" value="EF_Hand_1_Ca_BS"/>
</dbReference>
<proteinExistence type="predicted"/>
<dbReference type="SMART" id="SM00054">
    <property type="entry name" value="EFh"/>
    <property type="match status" value="2"/>
</dbReference>
<evidence type="ECO:0000256" key="1">
    <source>
        <dbReference type="ARBA" id="ARBA00022837"/>
    </source>
</evidence>
<dbReference type="Proteomes" id="UP000006727">
    <property type="component" value="Chromosome 6"/>
</dbReference>
<dbReference type="EMBL" id="ABEU02000006">
    <property type="status" value="NOT_ANNOTATED_CDS"/>
    <property type="molecule type" value="Genomic_DNA"/>
</dbReference>
<keyword evidence="2" id="KW-0472">Membrane</keyword>
<keyword evidence="2" id="KW-0812">Transmembrane</keyword>
<keyword evidence="2" id="KW-1133">Transmembrane helix</keyword>
<dbReference type="SUPFAM" id="SSF47473">
    <property type="entry name" value="EF-hand"/>
    <property type="match status" value="1"/>
</dbReference>
<feature type="domain" description="EF-hand" evidence="3">
    <location>
        <begin position="50"/>
        <end position="85"/>
    </location>
</feature>
<dbReference type="EnsemblPlants" id="Pp3c6_22110V3.5">
    <property type="protein sequence ID" value="Pp3c6_22110V3.5"/>
    <property type="gene ID" value="Pp3c6_22110"/>
</dbReference>
<dbReference type="CDD" id="cd00051">
    <property type="entry name" value="EFh"/>
    <property type="match status" value="1"/>
</dbReference>
<keyword evidence="5" id="KW-1185">Reference proteome</keyword>
<dbReference type="PROSITE" id="PS50222">
    <property type="entry name" value="EF_HAND_2"/>
    <property type="match status" value="1"/>
</dbReference>
<dbReference type="InterPro" id="IPR011992">
    <property type="entry name" value="EF-hand-dom_pair"/>
</dbReference>
<reference evidence="4 5" key="1">
    <citation type="journal article" date="2008" name="Science">
        <title>The Physcomitrella genome reveals evolutionary insights into the conquest of land by plants.</title>
        <authorList>
            <person name="Rensing S."/>
            <person name="Lang D."/>
            <person name="Zimmer A."/>
            <person name="Terry A."/>
            <person name="Salamov A."/>
            <person name="Shapiro H."/>
            <person name="Nishiyama T."/>
            <person name="Perroud P.-F."/>
            <person name="Lindquist E."/>
            <person name="Kamisugi Y."/>
            <person name="Tanahashi T."/>
            <person name="Sakakibara K."/>
            <person name="Fujita T."/>
            <person name="Oishi K."/>
            <person name="Shin-I T."/>
            <person name="Kuroki Y."/>
            <person name="Toyoda A."/>
            <person name="Suzuki Y."/>
            <person name="Hashimoto A."/>
            <person name="Yamaguchi K."/>
            <person name="Sugano A."/>
            <person name="Kohara Y."/>
            <person name="Fujiyama A."/>
            <person name="Anterola A."/>
            <person name="Aoki S."/>
            <person name="Ashton N."/>
            <person name="Barbazuk W.B."/>
            <person name="Barker E."/>
            <person name="Bennetzen J."/>
            <person name="Bezanilla M."/>
            <person name="Blankenship R."/>
            <person name="Cho S.H."/>
            <person name="Dutcher S."/>
            <person name="Estelle M."/>
            <person name="Fawcett J.A."/>
            <person name="Gundlach H."/>
            <person name="Hanada K."/>
            <person name="Heyl A."/>
            <person name="Hicks K.A."/>
            <person name="Hugh J."/>
            <person name="Lohr M."/>
            <person name="Mayer K."/>
            <person name="Melkozernov A."/>
            <person name="Murata T."/>
            <person name="Nelson D."/>
            <person name="Pils B."/>
            <person name="Prigge M."/>
            <person name="Reiss B."/>
            <person name="Renner T."/>
            <person name="Rombauts S."/>
            <person name="Rushton P."/>
            <person name="Sanderfoot A."/>
            <person name="Schween G."/>
            <person name="Shiu S.-H."/>
            <person name="Stueber K."/>
            <person name="Theodoulou F.L."/>
            <person name="Tu H."/>
            <person name="Van de Peer Y."/>
            <person name="Verrier P.J."/>
            <person name="Waters E."/>
            <person name="Wood A."/>
            <person name="Yang L."/>
            <person name="Cove D."/>
            <person name="Cuming A."/>
            <person name="Hasebe M."/>
            <person name="Lucas S."/>
            <person name="Mishler D.B."/>
            <person name="Reski R."/>
            <person name="Grigoriev I."/>
            <person name="Quatrano R.S."/>
            <person name="Boore J.L."/>
        </authorList>
    </citation>
    <scope>NUCLEOTIDE SEQUENCE [LARGE SCALE GENOMIC DNA]</scope>
    <source>
        <strain evidence="4 5">cv. Gransden 2004</strain>
    </source>
</reference>
<dbReference type="PROSITE" id="PS00018">
    <property type="entry name" value="EF_HAND_1"/>
    <property type="match status" value="1"/>
</dbReference>
<accession>A0A7I4DZV8</accession>
<dbReference type="Pfam" id="PF13499">
    <property type="entry name" value="EF-hand_7"/>
    <property type="match status" value="1"/>
</dbReference>
<dbReference type="AlphaFoldDB" id="A0A7I4DZV8"/>
<keyword evidence="1" id="KW-0106">Calcium</keyword>